<evidence type="ECO:0000313" key="10">
    <source>
        <dbReference type="EMBL" id="OGK43375.1"/>
    </source>
</evidence>
<dbReference type="GO" id="GO:0009103">
    <property type="term" value="P:lipopolysaccharide biosynthetic process"/>
    <property type="evidence" value="ECO:0007669"/>
    <property type="project" value="UniProtKB-ARBA"/>
</dbReference>
<keyword evidence="4" id="KW-0808">Transferase</keyword>
<feature type="transmembrane region" description="Helical" evidence="8">
    <location>
        <begin position="214"/>
        <end position="236"/>
    </location>
</feature>
<evidence type="ECO:0000256" key="8">
    <source>
        <dbReference type="SAM" id="Phobius"/>
    </source>
</evidence>
<comment type="subcellular location">
    <subcellularLocation>
        <location evidence="1">Cell membrane</location>
        <topology evidence="1">Multi-pass membrane protein</topology>
    </subcellularLocation>
</comment>
<feature type="domain" description="Glycosyltransferase RgtA/B/C/D-like" evidence="9">
    <location>
        <begin position="92"/>
        <end position="233"/>
    </location>
</feature>
<protein>
    <recommendedName>
        <fullName evidence="9">Glycosyltransferase RgtA/B/C/D-like domain-containing protein</fullName>
    </recommendedName>
</protein>
<dbReference type="EMBL" id="MGAI01000053">
    <property type="protein sequence ID" value="OGK43375.1"/>
    <property type="molecule type" value="Genomic_DNA"/>
</dbReference>
<evidence type="ECO:0000256" key="2">
    <source>
        <dbReference type="ARBA" id="ARBA00022475"/>
    </source>
</evidence>
<dbReference type="Proteomes" id="UP000178040">
    <property type="component" value="Unassembled WGS sequence"/>
</dbReference>
<evidence type="ECO:0000313" key="11">
    <source>
        <dbReference type="Proteomes" id="UP000178040"/>
    </source>
</evidence>
<proteinExistence type="predicted"/>
<dbReference type="AlphaFoldDB" id="A0A1F7IJ31"/>
<evidence type="ECO:0000256" key="3">
    <source>
        <dbReference type="ARBA" id="ARBA00022676"/>
    </source>
</evidence>
<dbReference type="PANTHER" id="PTHR33908:SF11">
    <property type="entry name" value="MEMBRANE PROTEIN"/>
    <property type="match status" value="1"/>
</dbReference>
<comment type="caution">
    <text evidence="10">The sequence shown here is derived from an EMBL/GenBank/DDBJ whole genome shotgun (WGS) entry which is preliminary data.</text>
</comment>
<feature type="transmembrane region" description="Helical" evidence="8">
    <location>
        <begin position="314"/>
        <end position="336"/>
    </location>
</feature>
<keyword evidence="3" id="KW-0328">Glycosyltransferase</keyword>
<feature type="transmembrane region" description="Helical" evidence="8">
    <location>
        <begin position="113"/>
        <end position="132"/>
    </location>
</feature>
<keyword evidence="2" id="KW-1003">Cell membrane</keyword>
<name>A0A1F7IJ31_9BACT</name>
<gene>
    <name evidence="10" type="ORF">A3B40_01095</name>
</gene>
<keyword evidence="7 8" id="KW-0472">Membrane</keyword>
<feature type="transmembrane region" description="Helical" evidence="8">
    <location>
        <begin position="89"/>
        <end position="107"/>
    </location>
</feature>
<reference evidence="10 11" key="1">
    <citation type="journal article" date="2016" name="Nat. Commun.">
        <title>Thousands of microbial genomes shed light on interconnected biogeochemical processes in an aquifer system.</title>
        <authorList>
            <person name="Anantharaman K."/>
            <person name="Brown C.T."/>
            <person name="Hug L.A."/>
            <person name="Sharon I."/>
            <person name="Castelle C.J."/>
            <person name="Probst A.J."/>
            <person name="Thomas B.C."/>
            <person name="Singh A."/>
            <person name="Wilkins M.J."/>
            <person name="Karaoz U."/>
            <person name="Brodie E.L."/>
            <person name="Williams K.H."/>
            <person name="Hubbard S.S."/>
            <person name="Banfield J.F."/>
        </authorList>
    </citation>
    <scope>NUCLEOTIDE SEQUENCE [LARGE SCALE GENOMIC DNA]</scope>
</reference>
<evidence type="ECO:0000256" key="6">
    <source>
        <dbReference type="ARBA" id="ARBA00022989"/>
    </source>
</evidence>
<feature type="transmembrane region" description="Helical" evidence="8">
    <location>
        <begin position="280"/>
        <end position="302"/>
    </location>
</feature>
<keyword evidence="5 8" id="KW-0812">Transmembrane</keyword>
<sequence>MIKNKLPLVLIILLALFLRVYGVNWDQGFHLHPDERMLIMVTDRLKFFNQLNPDFFNYGSLPIYILRASAQLIDTIFRMQISNYVGMLYLGRYLSIIFDIGTIILIYKISRLLFNNIKIQIYSTLFYSVAFFPIQNSHFFVVDVFLTFFTTLLLLLLLKYLLLPSWSDRPKMVVVHGIVFAAMLSTKFTAIIFLPIISLILIFKNRNSLRKCIFDLLFFYLLSSIFFFIFMPYAFIEYKRFISDISEQIKMNNDPYIFPYTLQYVSTIPYLYYLRNIFFWGLGPLISTLSLLGLIFFVRYQILKIKYQKHTSKIKYFIFNMNFLYFIFYILYFIVIGRSAVKFMRYMLPIYPFLTIMSGFGFYKIYSFFCHPELVSGSETRCRNKFGMTILILILTCTTIWTSMFLNIYSQKHTRISATEWILQNIPVGSRIAIEHWVDGLPLFAGENYKHVELPLYGQPDDDKKWQAIKEKINSPE</sequence>
<evidence type="ECO:0000259" key="9">
    <source>
        <dbReference type="Pfam" id="PF13231"/>
    </source>
</evidence>
<feature type="transmembrane region" description="Helical" evidence="8">
    <location>
        <begin position="386"/>
        <end position="409"/>
    </location>
</feature>
<keyword evidence="6 8" id="KW-1133">Transmembrane helix</keyword>
<dbReference type="PANTHER" id="PTHR33908">
    <property type="entry name" value="MANNOSYLTRANSFERASE YKCB-RELATED"/>
    <property type="match status" value="1"/>
</dbReference>
<evidence type="ECO:0000256" key="5">
    <source>
        <dbReference type="ARBA" id="ARBA00022692"/>
    </source>
</evidence>
<dbReference type="Pfam" id="PF13231">
    <property type="entry name" value="PMT_2"/>
    <property type="match status" value="1"/>
</dbReference>
<evidence type="ECO:0000256" key="1">
    <source>
        <dbReference type="ARBA" id="ARBA00004651"/>
    </source>
</evidence>
<dbReference type="GO" id="GO:0005886">
    <property type="term" value="C:plasma membrane"/>
    <property type="evidence" value="ECO:0007669"/>
    <property type="project" value="UniProtKB-SubCell"/>
</dbReference>
<dbReference type="InterPro" id="IPR050297">
    <property type="entry name" value="LipidA_mod_glycosyltrf_83"/>
</dbReference>
<feature type="transmembrane region" description="Helical" evidence="8">
    <location>
        <begin position="348"/>
        <end position="366"/>
    </location>
</feature>
<evidence type="ECO:0000256" key="4">
    <source>
        <dbReference type="ARBA" id="ARBA00022679"/>
    </source>
</evidence>
<organism evidence="10 11">
    <name type="scientific">Candidatus Roizmanbacteria bacterium RIFCSPLOWO2_01_FULL_37_16</name>
    <dbReference type="NCBI Taxonomy" id="1802058"/>
    <lineage>
        <taxon>Bacteria</taxon>
        <taxon>Candidatus Roizmaniibacteriota</taxon>
    </lineage>
</organism>
<dbReference type="GO" id="GO:0016763">
    <property type="term" value="F:pentosyltransferase activity"/>
    <property type="evidence" value="ECO:0007669"/>
    <property type="project" value="TreeGrafter"/>
</dbReference>
<feature type="transmembrane region" description="Helical" evidence="8">
    <location>
        <begin position="174"/>
        <end position="202"/>
    </location>
</feature>
<feature type="transmembrane region" description="Helical" evidence="8">
    <location>
        <begin position="139"/>
        <end position="162"/>
    </location>
</feature>
<accession>A0A1F7IJ31</accession>
<evidence type="ECO:0000256" key="7">
    <source>
        <dbReference type="ARBA" id="ARBA00023136"/>
    </source>
</evidence>
<dbReference type="InterPro" id="IPR038731">
    <property type="entry name" value="RgtA/B/C-like"/>
</dbReference>
<feature type="non-terminal residue" evidence="10">
    <location>
        <position position="477"/>
    </location>
</feature>